<gene>
    <name evidence="1" type="ORF">ECRASSUSDP1_LOCUS3210</name>
</gene>
<dbReference type="AlphaFoldDB" id="A0AAD1U5U0"/>
<proteinExistence type="predicted"/>
<comment type="caution">
    <text evidence="1">The sequence shown here is derived from an EMBL/GenBank/DDBJ whole genome shotgun (WGS) entry which is preliminary data.</text>
</comment>
<protein>
    <submittedName>
        <fullName evidence="1">Uncharacterized protein</fullName>
    </submittedName>
</protein>
<reference evidence="1" key="1">
    <citation type="submission" date="2023-07" db="EMBL/GenBank/DDBJ databases">
        <authorList>
            <consortium name="AG Swart"/>
            <person name="Singh M."/>
            <person name="Singh A."/>
            <person name="Seah K."/>
            <person name="Emmerich C."/>
        </authorList>
    </citation>
    <scope>NUCLEOTIDE SEQUENCE</scope>
    <source>
        <strain evidence="1">DP1</strain>
    </source>
</reference>
<organism evidence="1 2">
    <name type="scientific">Euplotes crassus</name>
    <dbReference type="NCBI Taxonomy" id="5936"/>
    <lineage>
        <taxon>Eukaryota</taxon>
        <taxon>Sar</taxon>
        <taxon>Alveolata</taxon>
        <taxon>Ciliophora</taxon>
        <taxon>Intramacronucleata</taxon>
        <taxon>Spirotrichea</taxon>
        <taxon>Hypotrichia</taxon>
        <taxon>Euplotida</taxon>
        <taxon>Euplotidae</taxon>
        <taxon>Moneuplotes</taxon>
    </lineage>
</organism>
<keyword evidence="2" id="KW-1185">Reference proteome</keyword>
<sequence length="149" mass="17388">MSIIQQFDENLDEEILDEKVVPSRIKISIQLVKNMSNNPFERKPQGSKLMKTSSCPVQKLQKYVHSYKDRMDRTNYSKISEVSCKENSHLKPSLQSDIKDLLQRAIRIRNSCKYSSERHIFCEKIEDDSVDSPYICKREVTMEDISAPN</sequence>
<dbReference type="Proteomes" id="UP001295684">
    <property type="component" value="Unassembled WGS sequence"/>
</dbReference>
<evidence type="ECO:0000313" key="1">
    <source>
        <dbReference type="EMBL" id="CAI2361895.1"/>
    </source>
</evidence>
<dbReference type="EMBL" id="CAMPGE010003073">
    <property type="protein sequence ID" value="CAI2361895.1"/>
    <property type="molecule type" value="Genomic_DNA"/>
</dbReference>
<accession>A0AAD1U5U0</accession>
<name>A0AAD1U5U0_EUPCR</name>
<evidence type="ECO:0000313" key="2">
    <source>
        <dbReference type="Proteomes" id="UP001295684"/>
    </source>
</evidence>